<dbReference type="Pfam" id="PF13540">
    <property type="entry name" value="RCC1_2"/>
    <property type="match status" value="1"/>
</dbReference>
<dbReference type="GO" id="GO:0034551">
    <property type="term" value="P:mitochondrial respiratory chain complex III assembly"/>
    <property type="evidence" value="ECO:0007669"/>
    <property type="project" value="TreeGrafter"/>
</dbReference>
<organism evidence="3 4">
    <name type="scientific">Zygosaccharomyces bailii (strain CLIB 213 / ATCC 58445 / CBS 680 / BCRC 21525 / NBRC 1098 / NCYC 1416 / NRRL Y-2227)</name>
    <dbReference type="NCBI Taxonomy" id="1333698"/>
    <lineage>
        <taxon>Eukaryota</taxon>
        <taxon>Fungi</taxon>
        <taxon>Dikarya</taxon>
        <taxon>Ascomycota</taxon>
        <taxon>Saccharomycotina</taxon>
        <taxon>Saccharomycetes</taxon>
        <taxon>Saccharomycetales</taxon>
        <taxon>Saccharomycetaceae</taxon>
        <taxon>Zygosaccharomyces</taxon>
    </lineage>
</organism>
<evidence type="ECO:0000313" key="3">
    <source>
        <dbReference type="EMBL" id="CDF91902.1"/>
    </source>
</evidence>
<keyword evidence="2" id="KW-0472">Membrane</keyword>
<protein>
    <submittedName>
        <fullName evidence="3">ZYBA0S15-01200g1_1</fullName>
    </submittedName>
</protein>
<evidence type="ECO:0000313" key="4">
    <source>
        <dbReference type="Proteomes" id="UP000019375"/>
    </source>
</evidence>
<feature type="repeat" description="RCC1" evidence="1">
    <location>
        <begin position="460"/>
        <end position="511"/>
    </location>
</feature>
<dbReference type="GO" id="GO:0005743">
    <property type="term" value="C:mitochondrial inner membrane"/>
    <property type="evidence" value="ECO:0007669"/>
    <property type="project" value="TreeGrafter"/>
</dbReference>
<dbReference type="EMBL" id="HG316468">
    <property type="protein sequence ID" value="CDF91902.1"/>
    <property type="molecule type" value="Genomic_DNA"/>
</dbReference>
<dbReference type="PANTHER" id="PTHR47563:SF1">
    <property type="entry name" value="PROTEIN FMP25, MITOCHONDRIAL"/>
    <property type="match status" value="1"/>
</dbReference>
<keyword evidence="2" id="KW-1133">Transmembrane helix</keyword>
<dbReference type="Proteomes" id="UP000019375">
    <property type="component" value="Unassembled WGS sequence"/>
</dbReference>
<gene>
    <name evidence="3" type="ORF">BN860_01200g</name>
</gene>
<feature type="transmembrane region" description="Helical" evidence="2">
    <location>
        <begin position="83"/>
        <end position="107"/>
    </location>
</feature>
<name>A0A8J2TBM5_ZYGB2</name>
<feature type="repeat" description="RCC1" evidence="1">
    <location>
        <begin position="391"/>
        <end position="452"/>
    </location>
</feature>
<accession>A0A8J2TBM5</accession>
<dbReference type="InterPro" id="IPR009091">
    <property type="entry name" value="RCC1/BLIP-II"/>
</dbReference>
<reference evidence="4" key="1">
    <citation type="journal article" date="2013" name="Genome Announc.">
        <title>Genome sequence of the food spoilage yeast Zygosaccharomyces bailii CLIB 213(T).</title>
        <authorList>
            <person name="Galeote V."/>
            <person name="Bigey F."/>
            <person name="Devillers H."/>
            <person name="Neuveglise C."/>
            <person name="Dequin S."/>
        </authorList>
    </citation>
    <scope>NUCLEOTIDE SEQUENCE [LARGE SCALE GENOMIC DNA]</scope>
    <source>
        <strain evidence="4">CLIB 213 / ATCC 58445 / CBS 680 / CCRC 21525 / NBRC 1098 / NCYC 1416 / NRRL Y-2227</strain>
    </source>
</reference>
<dbReference type="OrthoDB" id="10256179at2759"/>
<dbReference type="PROSITE" id="PS50012">
    <property type="entry name" value="RCC1_3"/>
    <property type="match status" value="3"/>
</dbReference>
<evidence type="ECO:0000256" key="1">
    <source>
        <dbReference type="PROSITE-ProRule" id="PRU00235"/>
    </source>
</evidence>
<keyword evidence="2" id="KW-0812">Transmembrane</keyword>
<keyword evidence="4" id="KW-1185">Reference proteome</keyword>
<feature type="repeat" description="RCC1" evidence="1">
    <location>
        <begin position="512"/>
        <end position="580"/>
    </location>
</feature>
<proteinExistence type="predicted"/>
<dbReference type="PANTHER" id="PTHR47563">
    <property type="entry name" value="PROTEIN FMP25, MITOCHONDRIAL"/>
    <property type="match status" value="1"/>
</dbReference>
<dbReference type="InterPro" id="IPR053245">
    <property type="entry name" value="MitoProcess-Associated"/>
</dbReference>
<dbReference type="Gene3D" id="2.130.10.30">
    <property type="entry name" value="Regulator of chromosome condensation 1/beta-lactamase-inhibitor protein II"/>
    <property type="match status" value="1"/>
</dbReference>
<dbReference type="InterPro" id="IPR000408">
    <property type="entry name" value="Reg_chr_condens"/>
</dbReference>
<dbReference type="AlphaFoldDB" id="A0A8J2TBM5"/>
<dbReference type="Pfam" id="PF00415">
    <property type="entry name" value="RCC1"/>
    <property type="match status" value="2"/>
</dbReference>
<evidence type="ECO:0000256" key="2">
    <source>
        <dbReference type="SAM" id="Phobius"/>
    </source>
</evidence>
<dbReference type="SUPFAM" id="SSF50985">
    <property type="entry name" value="RCC1/BLIP-II"/>
    <property type="match status" value="1"/>
</dbReference>
<sequence>MSLRRGLSSNRRWAVLRILSARSFNGAMVNFKGRQQIDEAELWAPHLTSAPYKAKKGTKVDFEWPEQSEVQAQRAHEARVEKLIRLSAMLQGLFLLVGIGAAGTAYLKWPQIMSWWVTKDDAKVDDDTIEKLIKRKTKRSKSEIAIVSGAEFGPDVPGLYLAGSGGNDVTKNKLDYVLPKRISVFDQQYLRDVCLSNGDNGSYNLAIDLKGNLLRWNEQIREIILPDQNLLKVKLSNGCAYALNKSGEIYVIPVENPSLQKKYMENKRSWLFPWKTYCKYNWKLDTKKCFKARGEKKIVQFDTGKQHLVLLSNKGKAYSCATGAGTKSESTSRGQFGVPSLSQFDEFPPCNRLFEIELLNKALDPNNFVYQRNIKQVACGNYHTLARDAEGRIFGFGVNRNGQLGLPISYDNEQVPFPKVINRFGSYFKRDSKVGCVDIHCADNTSYVTMETADDGEKTLYYFSFGDGQQGELGNGNYTTCQTEPTQLKYTGPPIEKCNCGGHHVWCKLSDGEVIAWGSNNRGQLGNGRHIKSGKPQRIPELLKPGVNATTEEIFRSTLNLQPGQAIATGETNSCIYWTK</sequence>